<accession>A0A8S5RGZ1</accession>
<dbReference type="EMBL" id="BK059103">
    <property type="protein sequence ID" value="DAE30228.1"/>
    <property type="molecule type" value="Genomic_DNA"/>
</dbReference>
<proteinExistence type="predicted"/>
<sequence>MEKIKQDFFTANGEGIKIMTFGDFSRHVLRMNCGESLDMYAKVNRETKECSSPLSVKKEQWGDTPFLLLGGHGQEIRAINFADRSKEEFETGCYYALDSYDAAGTVGVVVSRLRELSPEELHKRIMEEMRAGYKYLSVYRSEEEMTVALDGKIYTVSDVDGKFLCDLYEPDYIRLENEGDIVDTASIRDMRFYSDWAIANPGVRDKVLSARMVIVYTHETTAV</sequence>
<reference evidence="1" key="1">
    <citation type="journal article" date="2021" name="Proc. Natl. Acad. Sci. U.S.A.">
        <title>A Catalog of Tens of Thousands of Viruses from Human Metagenomes Reveals Hidden Associations with Chronic Diseases.</title>
        <authorList>
            <person name="Tisza M.J."/>
            <person name="Buck C.B."/>
        </authorList>
    </citation>
    <scope>NUCLEOTIDE SEQUENCE</scope>
    <source>
        <strain evidence="1">Ct5rm7</strain>
    </source>
</reference>
<name>A0A8S5RGZ1_9VIRU</name>
<protein>
    <submittedName>
        <fullName evidence="1">Uncharacterized protein</fullName>
    </submittedName>
</protein>
<organism evidence="1">
    <name type="scientific">virus sp. ct5rm7</name>
    <dbReference type="NCBI Taxonomy" id="2827298"/>
    <lineage>
        <taxon>Viruses</taxon>
    </lineage>
</organism>
<evidence type="ECO:0000313" key="1">
    <source>
        <dbReference type="EMBL" id="DAE30228.1"/>
    </source>
</evidence>